<organism evidence="1 2">
    <name type="scientific">Streptococcus suis</name>
    <dbReference type="NCBI Taxonomy" id="1307"/>
    <lineage>
        <taxon>Bacteria</taxon>
        <taxon>Bacillati</taxon>
        <taxon>Bacillota</taxon>
        <taxon>Bacilli</taxon>
        <taxon>Lactobacillales</taxon>
        <taxon>Streptococcaceae</taxon>
        <taxon>Streptococcus</taxon>
    </lineage>
</organism>
<proteinExistence type="predicted"/>
<dbReference type="Proteomes" id="UP000274117">
    <property type="component" value="Unassembled WGS sequence"/>
</dbReference>
<accession>A0A3R8RE06</accession>
<reference evidence="1 2" key="2">
    <citation type="submission" date="2018-12" db="EMBL/GenBank/DDBJ databases">
        <title>Whole-genome sequences of fifteen clinical Streptococcus suis strains isolated from pigs between 2006 and 2018.</title>
        <authorList>
            <person name="Stevens M.J.A."/>
            <person name="Cernela N."/>
            <person name="Spoerry Serrano N."/>
            <person name="Schmitt S."/>
            <person name="Schrenzel J."/>
            <person name="Stephan R."/>
        </authorList>
    </citation>
    <scope>NUCLEOTIDE SEQUENCE [LARGE SCALE GENOMIC DNA]</scope>
    <source>
        <strain evidence="1 2">PP422</strain>
    </source>
</reference>
<dbReference type="Pfam" id="PF11753">
    <property type="entry name" value="DUF3310"/>
    <property type="match status" value="1"/>
</dbReference>
<name>A0A3R8RE06_STRSU</name>
<dbReference type="InterPro" id="IPR021739">
    <property type="entry name" value="SaV-like"/>
</dbReference>
<dbReference type="EMBL" id="RSDO01000004">
    <property type="protein sequence ID" value="RRR54267.1"/>
    <property type="molecule type" value="Genomic_DNA"/>
</dbReference>
<sequence>MKPFDNVTKPKHYQGKYGLEVIDVVRNFIGNLRGMQAAYFFNTVKYILRFQWKNGVEDLKKAQQNLGWLIEDLEEKCEKKD</sequence>
<comment type="caution">
    <text evidence="1">The sequence shown here is derived from an EMBL/GenBank/DDBJ whole genome shotgun (WGS) entry which is preliminary data.</text>
</comment>
<evidence type="ECO:0000313" key="1">
    <source>
        <dbReference type="EMBL" id="RRR54267.1"/>
    </source>
</evidence>
<protein>
    <submittedName>
        <fullName evidence="1">DUF3310 domain-containing protein</fullName>
    </submittedName>
</protein>
<reference evidence="1 2" key="1">
    <citation type="submission" date="2018-11" db="EMBL/GenBank/DDBJ databases">
        <authorList>
            <person name="Stevens M.J."/>
            <person name="Cernela N."/>
            <person name="Spoerry Serrano N."/>
            <person name="Schmitt S."/>
            <person name="Schrenzel J."/>
            <person name="Stephan R."/>
        </authorList>
    </citation>
    <scope>NUCLEOTIDE SEQUENCE [LARGE SCALE GENOMIC DNA]</scope>
    <source>
        <strain evidence="1 2">PP422</strain>
    </source>
</reference>
<evidence type="ECO:0000313" key="2">
    <source>
        <dbReference type="Proteomes" id="UP000274117"/>
    </source>
</evidence>
<dbReference type="AlphaFoldDB" id="A0A3R8RE06"/>
<gene>
    <name evidence="1" type="ORF">EI998_03055</name>
</gene>